<dbReference type="OrthoDB" id="3226064at2759"/>
<dbReference type="EMBL" id="KN847996">
    <property type="protein sequence ID" value="KIR44622.1"/>
    <property type="molecule type" value="Genomic_DNA"/>
</dbReference>
<dbReference type="AlphaFoldDB" id="A0A0D0TE51"/>
<reference evidence="2" key="1">
    <citation type="submission" date="2015-01" db="EMBL/GenBank/DDBJ databases">
        <title>The Genome Sequence of Cryptococcus gattii CA1280.</title>
        <authorList>
            <consortium name="The Broad Institute Genomics Platform"/>
            <person name="Cuomo C."/>
            <person name="Litvintseva A."/>
            <person name="Chen Y."/>
            <person name="Heitman J."/>
            <person name="Sun S."/>
            <person name="Springer D."/>
            <person name="Dromer F."/>
            <person name="Young S."/>
            <person name="Zeng Q."/>
            <person name="Gargeya S."/>
            <person name="Abouelleil A."/>
            <person name="Alvarado L."/>
            <person name="Chapman S.B."/>
            <person name="Gainer-Dewar J."/>
            <person name="Goldberg J."/>
            <person name="Griggs A."/>
            <person name="Gujja S."/>
            <person name="Hansen M."/>
            <person name="Howarth C."/>
            <person name="Imamovic A."/>
            <person name="Larimer J."/>
            <person name="Murphy C."/>
            <person name="Naylor J."/>
            <person name="Pearson M."/>
            <person name="Priest M."/>
            <person name="Roberts A."/>
            <person name="Saif S."/>
            <person name="Shea T."/>
            <person name="Sykes S."/>
            <person name="Wortman J."/>
            <person name="Nusbaum C."/>
            <person name="Birren B."/>
        </authorList>
    </citation>
    <scope>NUCLEOTIDE SEQUENCE [LARGE SCALE GENOMIC DNA]</scope>
    <source>
        <strain evidence="2">CA1280</strain>
    </source>
</reference>
<evidence type="ECO:0000256" key="1">
    <source>
        <dbReference type="SAM" id="MobiDB-lite"/>
    </source>
</evidence>
<evidence type="ECO:0008006" key="3">
    <source>
        <dbReference type="Google" id="ProtNLM"/>
    </source>
</evidence>
<organism evidence="2">
    <name type="scientific">Cryptococcus bacillisporus CA1280</name>
    <dbReference type="NCBI Taxonomy" id="1296109"/>
    <lineage>
        <taxon>Eukaryota</taxon>
        <taxon>Fungi</taxon>
        <taxon>Dikarya</taxon>
        <taxon>Basidiomycota</taxon>
        <taxon>Agaricomycotina</taxon>
        <taxon>Tremellomycetes</taxon>
        <taxon>Tremellales</taxon>
        <taxon>Cryptococcaceae</taxon>
        <taxon>Cryptococcus</taxon>
        <taxon>Cryptococcus gattii species complex</taxon>
    </lineage>
</organism>
<feature type="compositionally biased region" description="Low complexity" evidence="1">
    <location>
        <begin position="254"/>
        <end position="267"/>
    </location>
</feature>
<gene>
    <name evidence="2" type="ORF">I312_06112</name>
</gene>
<proteinExistence type="predicted"/>
<name>A0A0D0TE51_CRYGA</name>
<feature type="region of interest" description="Disordered" evidence="1">
    <location>
        <begin position="1"/>
        <end position="47"/>
    </location>
</feature>
<feature type="region of interest" description="Disordered" evidence="1">
    <location>
        <begin position="244"/>
        <end position="267"/>
    </location>
</feature>
<sequence length="577" mass="65155">MAHIAARTPPYTPPPFPLSQCHRSTHYHLRSPEDSGESEPEDKEDTDSLNKDIMESMEIDEDAYVHPQAQSAFLSLCPELIQRILSSFGGRNVVCLASLAATCRKLRAHIYKCPNQAIWRDIYLETYDDPRKASAFIKSRTTAEIDWRKRLQDREFIIRALGEWHVNRWDLAAQHLDRICGALLDMYMDLPATSTGLISCSETDDVRHFYSSKPALNPSALSYLLSSPCFSHLYNHYRILPSSPPPTQRLRPRPNSSSNTNVNASANPTLPLHSVGGHIQVCTHPKLAKLHTLLPPKYDENNEEDREWRGFMRELVYSQKNFTDSNDWGPFTPDGKVDWVLVDALGSVMMSNAQEIVHNPEISDHWHDSIMPQSFGVEPTRGWGFSHIERPLGVADGDVWDWAGVQGSWYGSYAFLDYADWLSLNEPRLILNRGRVAQLDLSHYHEAIGDLMRLDLTLVDPSPTSPSTTHSPLTTHLPTTYDSRLPPIHFVGTSLQSDSVPPDAAPLSSVRGVVQLTADDPPEVRWTLVIRYAGEDRWRLEGVQVGGRGSKRGFFGTWTDASKEEHSPNGPVWYWQS</sequence>
<evidence type="ECO:0000313" key="2">
    <source>
        <dbReference type="EMBL" id="KIR44622.1"/>
    </source>
</evidence>
<protein>
    <recommendedName>
        <fullName evidence="3">F-box domain-containing protein</fullName>
    </recommendedName>
</protein>
<dbReference type="HOGENOM" id="CLU_019366_2_0_1"/>
<accession>A0A0D0TE51</accession>
<feature type="compositionally biased region" description="Acidic residues" evidence="1">
    <location>
        <begin position="34"/>
        <end position="45"/>
    </location>
</feature>